<dbReference type="InterPro" id="IPR052779">
    <property type="entry name" value="WDR62"/>
</dbReference>
<dbReference type="Pfam" id="PF00400">
    <property type="entry name" value="WD40"/>
    <property type="match status" value="5"/>
</dbReference>
<dbReference type="InterPro" id="IPR036322">
    <property type="entry name" value="WD40_repeat_dom_sf"/>
</dbReference>
<feature type="repeat" description="WD" evidence="1">
    <location>
        <begin position="409"/>
        <end position="423"/>
    </location>
</feature>
<dbReference type="GeneID" id="107430725"/>
<feature type="repeat" description="WD" evidence="1">
    <location>
        <begin position="694"/>
        <end position="727"/>
    </location>
</feature>
<dbReference type="RefSeq" id="XP_015897085.1">
    <property type="nucleotide sequence ID" value="XM_016041599.4"/>
</dbReference>
<dbReference type="PANTHER" id="PTHR45589:SF1">
    <property type="entry name" value="WD REPEAT DOMAIN 62, ISOFORM G"/>
    <property type="match status" value="1"/>
</dbReference>
<organism evidence="3 4">
    <name type="scientific">Ziziphus jujuba</name>
    <name type="common">Chinese jujube</name>
    <name type="synonym">Ziziphus sativa</name>
    <dbReference type="NCBI Taxonomy" id="326968"/>
    <lineage>
        <taxon>Eukaryota</taxon>
        <taxon>Viridiplantae</taxon>
        <taxon>Streptophyta</taxon>
        <taxon>Embryophyta</taxon>
        <taxon>Tracheophyta</taxon>
        <taxon>Spermatophyta</taxon>
        <taxon>Magnoliopsida</taxon>
        <taxon>eudicotyledons</taxon>
        <taxon>Gunneridae</taxon>
        <taxon>Pentapetalae</taxon>
        <taxon>rosids</taxon>
        <taxon>fabids</taxon>
        <taxon>Rosales</taxon>
        <taxon>Rhamnaceae</taxon>
        <taxon>Paliureae</taxon>
        <taxon>Ziziphus</taxon>
    </lineage>
</organism>
<reference evidence="4" key="1">
    <citation type="submission" date="2025-08" db="UniProtKB">
        <authorList>
            <consortium name="RefSeq"/>
        </authorList>
    </citation>
    <scope>IDENTIFICATION</scope>
    <source>
        <tissue evidence="4">Seedling</tissue>
    </source>
</reference>
<protein>
    <submittedName>
        <fullName evidence="4">Uncharacterized protein LOC107430725 isoform X1</fullName>
    </submittedName>
</protein>
<keyword evidence="1" id="KW-0853">WD repeat</keyword>
<name>A0A6P4B4V7_ZIZJJ</name>
<dbReference type="InterPro" id="IPR001680">
    <property type="entry name" value="WD40_rpt"/>
</dbReference>
<dbReference type="PROSITE" id="PS50294">
    <property type="entry name" value="WD_REPEATS_REGION"/>
    <property type="match status" value="1"/>
</dbReference>
<evidence type="ECO:0000256" key="2">
    <source>
        <dbReference type="SAM" id="MobiDB-lite"/>
    </source>
</evidence>
<evidence type="ECO:0000313" key="3">
    <source>
        <dbReference type="Proteomes" id="UP001652623"/>
    </source>
</evidence>
<accession>A0A6P4B4V7</accession>
<proteinExistence type="predicted"/>
<dbReference type="PANTHER" id="PTHR45589">
    <property type="entry name" value="WD REPEAT DOMAIN 62, ISOFORM G"/>
    <property type="match status" value="1"/>
</dbReference>
<keyword evidence="3" id="KW-1185">Reference proteome</keyword>
<dbReference type="SUPFAM" id="SSF50978">
    <property type="entry name" value="WD40 repeat-like"/>
    <property type="match status" value="2"/>
</dbReference>
<evidence type="ECO:0000256" key="1">
    <source>
        <dbReference type="PROSITE-ProRule" id="PRU00221"/>
    </source>
</evidence>
<evidence type="ECO:0000313" key="4">
    <source>
        <dbReference type="RefSeq" id="XP_015897085.1"/>
    </source>
</evidence>
<dbReference type="PROSITE" id="PS50082">
    <property type="entry name" value="WD_REPEATS_2"/>
    <property type="match status" value="2"/>
</dbReference>
<sequence length="1235" mass="134719">MKTNRKVKKPDQSSKLVLEEIIGLTTKNCNGLASNISTTKCAYVAGCVVVVYDVESGSKSHLMVLHRMPKPLSCVALSSNGRFIAAGESGTQAAVLVWDSATLAFASELKGHVYGVSCIAFSPDGKYLVSVGEYIYLWDRQRCMLVAKLRASSSSSAVASVSFSSDAKFIVTAGKNHLKFWTVGSSPKTRLNKGAASLAKNGKDVNIGLHKGSSFVSVISAIRTDSSISNSDQAGDLFPVYALTDAGILCLVNSRLSVRKSVDLKVRKGFALSISNKLIACACSNGIVCLFNVETLKYAGSLLYSKSKQYCVESDIVSHAKDTEKDFEVLPVLPDAIACQFMMSEKLVVVYGDHSLYIWDIHDVNQATRCCVLVSHSACIWDIKNLCCENMHDQSLACVARGCSGGVSFATCSADGTIRLWDLLLKPGSLDDNSDQLSLNTESMGTAHLVSAGTFERDAVELGVSSQGFRSMAVSSDGVYLAAGDCKGNLHIYNLQTFDYTCFQGAHDAEILCLSFSLSKKKCDNFGEFTDSHYLLASGGRDGQIHLFDVQRNFDLIESIEDHVGAVTSIKLGYNGSKILSCSADRSLVFRDVNITSNGFAIVRHHHHTASHGTLYDMAVDPKMEVAVTVGQDKKVNTFDITAGKLIKSFKQDKEFGDPIKVTMDPSCSYLVCSSSNKSICIYDFTTGELVTQAMGHGDVVTGVIFLPDCKHIISVGGDGCIFIWKVPILLSSIMQKRMKENCGPLSPKSLARPLRQAFLCVEEDRYISEDLSLPEISNQIGRKVVYGGKDPRETMAFKFSVSRLPRWAQAKVMSSEVVSRKLGLTSPQQLELKDFSPSVGNGLRCAPSSPEAQMPPRHEMGSETSLSSLSRSSPDSENNHNSSIPQKTLSSFAMDKRWHSIYTVCLDLLNSPAMQDVKELKPSVSCQSLLHCGPEVPSNDQHLYGHDSQVMDDRKGCILEKHASANDSGSICKNNEQHCMDNMNTFHEAVAGYVAGHLHSDKPGCDVPETMEMAEKLHSYKTGCGIQETADICHIKSENNDLFKKHFSSLSSITKIESGKSSVRRRHSARYVVYRDYLGGCKRLFDSPFQGLGSGSKMVNCKEQALEVPSYQILDEQRMLDSHGQDLKNSMQSIHNSLKNELPEHSVPESMEARDDKGCFLEGSEMLEKITACREALLTLDAAAKSALQLFSRLQTQGSREDFTKGPGAELFVDAARLLPSIADKVNAVAKIVQ</sequence>
<dbReference type="AlphaFoldDB" id="A0A6P4B4V7"/>
<dbReference type="KEGG" id="zju:107430725"/>
<dbReference type="Gene3D" id="2.130.10.10">
    <property type="entry name" value="YVTN repeat-like/Quinoprotein amine dehydrogenase"/>
    <property type="match status" value="4"/>
</dbReference>
<dbReference type="SMART" id="SM00320">
    <property type="entry name" value="WD40"/>
    <property type="match status" value="12"/>
</dbReference>
<feature type="compositionally biased region" description="Low complexity" evidence="2">
    <location>
        <begin position="863"/>
        <end position="877"/>
    </location>
</feature>
<feature type="region of interest" description="Disordered" evidence="2">
    <location>
        <begin position="834"/>
        <end position="886"/>
    </location>
</feature>
<dbReference type="InterPro" id="IPR015943">
    <property type="entry name" value="WD40/YVTN_repeat-like_dom_sf"/>
</dbReference>
<dbReference type="GO" id="GO:0016301">
    <property type="term" value="F:kinase activity"/>
    <property type="evidence" value="ECO:0007669"/>
    <property type="project" value="UniProtKB-KW"/>
</dbReference>
<dbReference type="Proteomes" id="UP001652623">
    <property type="component" value="Chromosome 6"/>
</dbReference>
<gene>
    <name evidence="4" type="primary">LOC107430725</name>
</gene>